<feature type="domain" description="Catalase core" evidence="17">
    <location>
        <begin position="11"/>
        <end position="398"/>
    </location>
</feature>
<dbReference type="Pfam" id="PF06628">
    <property type="entry name" value="Catalase-rel"/>
    <property type="match status" value="1"/>
</dbReference>
<evidence type="ECO:0000256" key="10">
    <source>
        <dbReference type="ARBA" id="ARBA00023002"/>
    </source>
</evidence>
<dbReference type="GO" id="GO:0042744">
    <property type="term" value="P:hydrogen peroxide catabolic process"/>
    <property type="evidence" value="ECO:0007669"/>
    <property type="project" value="UniProtKB-KW"/>
</dbReference>
<comment type="subcellular location">
    <subcellularLocation>
        <location evidence="3">Periplasm</location>
    </subcellularLocation>
</comment>
<dbReference type="PIRSF" id="PIRSF038928">
    <property type="entry name" value="Catalase_clade1-3"/>
    <property type="match status" value="1"/>
</dbReference>
<evidence type="ECO:0000256" key="4">
    <source>
        <dbReference type="ARBA" id="ARBA00005329"/>
    </source>
</evidence>
<evidence type="ECO:0000256" key="3">
    <source>
        <dbReference type="ARBA" id="ARBA00004418"/>
    </source>
</evidence>
<dbReference type="GO" id="GO:0046872">
    <property type="term" value="F:metal ion binding"/>
    <property type="evidence" value="ECO:0007669"/>
    <property type="project" value="UniProtKB-KW"/>
</dbReference>
<dbReference type="InterPro" id="IPR020835">
    <property type="entry name" value="Catalase_sf"/>
</dbReference>
<evidence type="ECO:0000256" key="6">
    <source>
        <dbReference type="ARBA" id="ARBA00022559"/>
    </source>
</evidence>
<organism evidence="18 19">
    <name type="scientific">Lichenifustis flavocetrariae</name>
    <dbReference type="NCBI Taxonomy" id="2949735"/>
    <lineage>
        <taxon>Bacteria</taxon>
        <taxon>Pseudomonadati</taxon>
        <taxon>Pseudomonadota</taxon>
        <taxon>Alphaproteobacteria</taxon>
        <taxon>Hyphomicrobiales</taxon>
        <taxon>Lichenihabitantaceae</taxon>
        <taxon>Lichenifustis</taxon>
    </lineage>
</organism>
<evidence type="ECO:0000256" key="9">
    <source>
        <dbReference type="ARBA" id="ARBA00022764"/>
    </source>
</evidence>
<dbReference type="EMBL" id="JAMOIM010000001">
    <property type="protein sequence ID" value="MCW6506592.1"/>
    <property type="molecule type" value="Genomic_DNA"/>
</dbReference>
<dbReference type="PROSITE" id="PS00438">
    <property type="entry name" value="CATALASE_2"/>
    <property type="match status" value="1"/>
</dbReference>
<dbReference type="InterPro" id="IPR024711">
    <property type="entry name" value="Catalase_clade1/3"/>
</dbReference>
<evidence type="ECO:0000256" key="12">
    <source>
        <dbReference type="ARBA" id="ARBA00023324"/>
    </source>
</evidence>
<comment type="catalytic activity">
    <reaction evidence="13">
        <text>2 H2O2 = O2 + 2 H2O</text>
        <dbReference type="Rhea" id="RHEA:20309"/>
        <dbReference type="ChEBI" id="CHEBI:15377"/>
        <dbReference type="ChEBI" id="CHEBI:15379"/>
        <dbReference type="ChEBI" id="CHEBI:16240"/>
        <dbReference type="EC" id="1.11.1.6"/>
    </reaction>
</comment>
<evidence type="ECO:0000259" key="17">
    <source>
        <dbReference type="SMART" id="SM01060"/>
    </source>
</evidence>
<evidence type="ECO:0000256" key="15">
    <source>
        <dbReference type="PIRSR" id="PIRSR038928-2"/>
    </source>
</evidence>
<accession>A0AA41YT79</accession>
<dbReference type="GO" id="GO:0042542">
    <property type="term" value="P:response to hydrogen peroxide"/>
    <property type="evidence" value="ECO:0007669"/>
    <property type="project" value="TreeGrafter"/>
</dbReference>
<sequence>MTDPKTSPTMTTAFGRPVENNQNSVTAGPRGPMLMQDYHLIEKMAHFNRERIPERVVHAKGYGGYGTFTVTRDISHLTCASLFSQVGKKTEMFARFSTVGGESGSADTARDPRGFAMKFYTEDGNWDLVGNNTPIFFIRDPLKFSDFIRTQKRDPGTHLKPHWRRWDYWSLSPEALHQVMFLYSDRGTPVSARFMNGYGSHTYSFWNAKGERHWVKFHLKTQQGIKNFSDAEAAKMTGDDPDFSTQDMINAIKRGENPKWTMFVQVMPEAEADTYKIHPFDLTKVWPHADYPLQEVGVMELNRNVENYFAEVEQATFEPSNVVPGIGFSPDKVLQNRVLSYSDAHRYRLGSVNYHQIPVNQPKAAKGVATYHRDGRMQVDGNYGGTVDYEPNSFGGPVEDRAITEPPLRLTGDAARYEYKCDDEDYYGQPRIFWEKTLDETGRANLVQNIVGSMTNPMMGIDDPRPIQERMLRHWTKIHPDFGAAVAKGIGLATQQQQLAAE</sequence>
<comment type="caution">
    <text evidence="18">The sequence shown here is derived from an EMBL/GenBank/DDBJ whole genome shotgun (WGS) entry which is preliminary data.</text>
</comment>
<dbReference type="SUPFAM" id="SSF56634">
    <property type="entry name" value="Heme-dependent catalase-like"/>
    <property type="match status" value="1"/>
</dbReference>
<dbReference type="AlphaFoldDB" id="A0AA41YT79"/>
<comment type="cofactor">
    <cofactor evidence="1 15">
        <name>heme</name>
        <dbReference type="ChEBI" id="CHEBI:30413"/>
    </cofactor>
</comment>
<dbReference type="CDD" id="cd08156">
    <property type="entry name" value="catalase_clade_3"/>
    <property type="match status" value="1"/>
</dbReference>
<evidence type="ECO:0000313" key="18">
    <source>
        <dbReference type="EMBL" id="MCW6506592.1"/>
    </source>
</evidence>
<keyword evidence="6" id="KW-0575">Peroxidase</keyword>
<feature type="compositionally biased region" description="Polar residues" evidence="16">
    <location>
        <begin position="1"/>
        <end position="12"/>
    </location>
</feature>
<dbReference type="PROSITE" id="PS51402">
    <property type="entry name" value="CATALASE_3"/>
    <property type="match status" value="1"/>
</dbReference>
<keyword evidence="10" id="KW-0560">Oxidoreductase</keyword>
<evidence type="ECO:0000313" key="19">
    <source>
        <dbReference type="Proteomes" id="UP001165667"/>
    </source>
</evidence>
<evidence type="ECO:0000256" key="7">
    <source>
        <dbReference type="ARBA" id="ARBA00022617"/>
    </source>
</evidence>
<dbReference type="RefSeq" id="WP_282582950.1">
    <property type="nucleotide sequence ID" value="NZ_JAMOIM010000001.1"/>
</dbReference>
<dbReference type="FunFam" id="2.40.180.10:FF:000001">
    <property type="entry name" value="Catalase"/>
    <property type="match status" value="1"/>
</dbReference>
<dbReference type="Pfam" id="PF00199">
    <property type="entry name" value="Catalase"/>
    <property type="match status" value="1"/>
</dbReference>
<dbReference type="GO" id="GO:0004096">
    <property type="term" value="F:catalase activity"/>
    <property type="evidence" value="ECO:0007669"/>
    <property type="project" value="UniProtKB-EC"/>
</dbReference>
<evidence type="ECO:0000256" key="16">
    <source>
        <dbReference type="SAM" id="MobiDB-lite"/>
    </source>
</evidence>
<dbReference type="InterPro" id="IPR018028">
    <property type="entry name" value="Catalase"/>
</dbReference>
<comment type="similarity">
    <text evidence="4">Belongs to the catalase family.</text>
</comment>
<keyword evidence="19" id="KW-1185">Reference proteome</keyword>
<name>A0AA41YT79_9HYPH</name>
<dbReference type="PANTHER" id="PTHR11465">
    <property type="entry name" value="CATALASE"/>
    <property type="match status" value="1"/>
</dbReference>
<keyword evidence="11 15" id="KW-0408">Iron</keyword>
<evidence type="ECO:0000256" key="5">
    <source>
        <dbReference type="ARBA" id="ARBA00012314"/>
    </source>
</evidence>
<dbReference type="GO" id="GO:0042597">
    <property type="term" value="C:periplasmic space"/>
    <property type="evidence" value="ECO:0007669"/>
    <property type="project" value="UniProtKB-SubCell"/>
</dbReference>
<protein>
    <recommendedName>
        <fullName evidence="5">catalase</fullName>
        <ecNumber evidence="5">1.11.1.6</ecNumber>
    </recommendedName>
</protein>
<feature type="region of interest" description="Disordered" evidence="16">
    <location>
        <begin position="1"/>
        <end position="30"/>
    </location>
</feature>
<comment type="function">
    <text evidence="2">Decomposes hydrogen peroxide into water and oxygen; serves to protect cells from the toxic effects of hydrogen peroxide.</text>
</comment>
<dbReference type="SMART" id="SM01060">
    <property type="entry name" value="Catalase"/>
    <property type="match status" value="1"/>
</dbReference>
<dbReference type="PRINTS" id="PR00067">
    <property type="entry name" value="CATALASE"/>
</dbReference>
<dbReference type="GO" id="GO:0020037">
    <property type="term" value="F:heme binding"/>
    <property type="evidence" value="ECO:0007669"/>
    <property type="project" value="InterPro"/>
</dbReference>
<proteinExistence type="inferred from homology"/>
<dbReference type="InterPro" id="IPR010582">
    <property type="entry name" value="Catalase_immune_responsive"/>
</dbReference>
<gene>
    <name evidence="18" type="ORF">M8523_00980</name>
</gene>
<evidence type="ECO:0000256" key="1">
    <source>
        <dbReference type="ARBA" id="ARBA00001971"/>
    </source>
</evidence>
<dbReference type="InterPro" id="IPR011614">
    <property type="entry name" value="Catalase_core"/>
</dbReference>
<dbReference type="GO" id="GO:0005737">
    <property type="term" value="C:cytoplasm"/>
    <property type="evidence" value="ECO:0007669"/>
    <property type="project" value="TreeGrafter"/>
</dbReference>
<dbReference type="InterPro" id="IPR040333">
    <property type="entry name" value="Catalase_3"/>
</dbReference>
<keyword evidence="7 15" id="KW-0349">Heme</keyword>
<evidence type="ECO:0000256" key="8">
    <source>
        <dbReference type="ARBA" id="ARBA00022723"/>
    </source>
</evidence>
<feature type="binding site" description="axial binding residue" evidence="15">
    <location>
        <position position="341"/>
    </location>
    <ligand>
        <name>heme</name>
        <dbReference type="ChEBI" id="CHEBI:30413"/>
    </ligand>
    <ligandPart>
        <name>Fe</name>
        <dbReference type="ChEBI" id="CHEBI:18248"/>
    </ligandPart>
</feature>
<keyword evidence="12" id="KW-0376">Hydrogen peroxide</keyword>
<keyword evidence="9" id="KW-0574">Periplasm</keyword>
<dbReference type="PANTHER" id="PTHR11465:SF61">
    <property type="entry name" value="CATALASE"/>
    <property type="match status" value="1"/>
</dbReference>
<evidence type="ECO:0000256" key="11">
    <source>
        <dbReference type="ARBA" id="ARBA00023004"/>
    </source>
</evidence>
<keyword evidence="8 15" id="KW-0479">Metal-binding</keyword>
<evidence type="ECO:0000256" key="14">
    <source>
        <dbReference type="PIRSR" id="PIRSR038928-1"/>
    </source>
</evidence>
<evidence type="ECO:0000256" key="2">
    <source>
        <dbReference type="ARBA" id="ARBA00002974"/>
    </source>
</evidence>
<evidence type="ECO:0000256" key="13">
    <source>
        <dbReference type="ARBA" id="ARBA00049254"/>
    </source>
</evidence>
<dbReference type="Gene3D" id="2.40.180.10">
    <property type="entry name" value="Catalase core domain"/>
    <property type="match status" value="1"/>
</dbReference>
<dbReference type="InterPro" id="IPR024708">
    <property type="entry name" value="Catalase_AS"/>
</dbReference>
<dbReference type="Proteomes" id="UP001165667">
    <property type="component" value="Unassembled WGS sequence"/>
</dbReference>
<feature type="active site" evidence="14">
    <location>
        <position position="58"/>
    </location>
</feature>
<reference evidence="18" key="1">
    <citation type="submission" date="2022-05" db="EMBL/GenBank/DDBJ databases">
        <authorList>
            <person name="Pankratov T."/>
        </authorList>
    </citation>
    <scope>NUCLEOTIDE SEQUENCE</scope>
    <source>
        <strain evidence="18">BP6-180914</strain>
    </source>
</reference>
<dbReference type="EC" id="1.11.1.6" evidence="5"/>
<feature type="active site" evidence="14">
    <location>
        <position position="131"/>
    </location>
</feature>